<dbReference type="RefSeq" id="WP_349642433.1">
    <property type="nucleotide sequence ID" value="NZ_CAWVOH010000004.1"/>
</dbReference>
<dbReference type="PANTHER" id="PTHR37305">
    <property type="entry name" value="INTEGRAL MEMBRANE PROTEIN-RELATED"/>
    <property type="match status" value="1"/>
</dbReference>
<dbReference type="EMBL" id="CAWVOH010000004">
    <property type="protein sequence ID" value="CAK8054888.1"/>
    <property type="molecule type" value="Genomic_DNA"/>
</dbReference>
<reference evidence="2 3" key="1">
    <citation type="submission" date="2024-01" db="EMBL/GenBank/DDBJ databases">
        <authorList>
            <person name="Botero Cardona J."/>
        </authorList>
    </citation>
    <scope>NUCLEOTIDE SEQUENCE [LARGE SCALE GENOMIC DNA]</scope>
    <source>
        <strain evidence="2 3">LMG 33000</strain>
    </source>
</reference>
<proteinExistence type="predicted"/>
<feature type="transmembrane region" description="Helical" evidence="1">
    <location>
        <begin position="160"/>
        <end position="182"/>
    </location>
</feature>
<gene>
    <name evidence="2" type="ORF">R54876_GBNLAHCA_01471</name>
</gene>
<keyword evidence="1" id="KW-0472">Membrane</keyword>
<name>A0ABP0EUD0_9LACO</name>
<feature type="transmembrane region" description="Helical" evidence="1">
    <location>
        <begin position="228"/>
        <end position="248"/>
    </location>
</feature>
<evidence type="ECO:0000313" key="2">
    <source>
        <dbReference type="EMBL" id="CAK8054888.1"/>
    </source>
</evidence>
<dbReference type="PANTHER" id="PTHR37305:SF1">
    <property type="entry name" value="MEMBRANE PROTEIN"/>
    <property type="match status" value="1"/>
</dbReference>
<evidence type="ECO:0000256" key="1">
    <source>
        <dbReference type="SAM" id="Phobius"/>
    </source>
</evidence>
<accession>A0ABP0EUD0</accession>
<keyword evidence="1" id="KW-1133">Transmembrane helix</keyword>
<keyword evidence="1" id="KW-0812">Transmembrane</keyword>
<feature type="transmembrane region" description="Helical" evidence="1">
    <location>
        <begin position="86"/>
        <end position="113"/>
    </location>
</feature>
<evidence type="ECO:0000313" key="3">
    <source>
        <dbReference type="Proteomes" id="UP001314241"/>
    </source>
</evidence>
<sequence length="253" mass="29005">MFTLLRQEAFKLRKQNHAWWILLIPIIIPLYIIYRHPASYDFSSLALGFNFSTFVFYMVAAVFLSQEFRYGTIRPLLSRSYSRAKVFFSKVIVLFAYYLLMIGTALASTLIAGRLYGHLTITKTMWLALFVNLWTELLIDLFFVALILMATNAAKSGAAAMIVAVFLVLGNVILMAVSRHLIQIWSGFKWNPFALFYCIVESGDSAYANNWPKFANYLHAVTGLTPNVVILVCVFYIFLAYYIAFLIFKRRSV</sequence>
<feature type="transmembrane region" description="Helical" evidence="1">
    <location>
        <begin position="46"/>
        <end position="65"/>
    </location>
</feature>
<feature type="transmembrane region" description="Helical" evidence="1">
    <location>
        <begin position="125"/>
        <end position="148"/>
    </location>
</feature>
<keyword evidence="3" id="KW-1185">Reference proteome</keyword>
<feature type="transmembrane region" description="Helical" evidence="1">
    <location>
        <begin position="16"/>
        <end position="34"/>
    </location>
</feature>
<organism evidence="2 3">
    <name type="scientific">Eupransor demetentiae</name>
    <dbReference type="NCBI Taxonomy" id="3109584"/>
    <lineage>
        <taxon>Bacteria</taxon>
        <taxon>Bacillati</taxon>
        <taxon>Bacillota</taxon>
        <taxon>Bacilli</taxon>
        <taxon>Lactobacillales</taxon>
        <taxon>Lactobacillaceae</taxon>
        <taxon>Eupransor</taxon>
    </lineage>
</organism>
<protein>
    <submittedName>
        <fullName evidence="2">Permease component (NosY)</fullName>
    </submittedName>
</protein>
<dbReference type="Pfam" id="PF12730">
    <property type="entry name" value="ABC2_membrane_4"/>
    <property type="match status" value="1"/>
</dbReference>
<dbReference type="Proteomes" id="UP001314241">
    <property type="component" value="Unassembled WGS sequence"/>
</dbReference>
<comment type="caution">
    <text evidence="2">The sequence shown here is derived from an EMBL/GenBank/DDBJ whole genome shotgun (WGS) entry which is preliminary data.</text>
</comment>